<dbReference type="OrthoDB" id="9803101at2"/>
<name>A0A4Q0TAX0_9BACT</name>
<dbReference type="FunFam" id="3.30.1330.40:FF:000001">
    <property type="entry name" value="L-PSP family endoribonuclease"/>
    <property type="match status" value="1"/>
</dbReference>
<dbReference type="SUPFAM" id="SSF55298">
    <property type="entry name" value="YjgF-like"/>
    <property type="match status" value="1"/>
</dbReference>
<dbReference type="Proteomes" id="UP000289437">
    <property type="component" value="Unassembled WGS sequence"/>
</dbReference>
<dbReference type="PROSITE" id="PS01094">
    <property type="entry name" value="UPF0076"/>
    <property type="match status" value="1"/>
</dbReference>
<protein>
    <submittedName>
        <fullName evidence="2">Endoribonuclease L-PSP</fullName>
    </submittedName>
</protein>
<accession>A0A4Q0TAX0</accession>
<dbReference type="InterPro" id="IPR006056">
    <property type="entry name" value="RidA"/>
</dbReference>
<organism evidence="2 3">
    <name type="scientific">Granulicella sibirica</name>
    <dbReference type="NCBI Taxonomy" id="2479048"/>
    <lineage>
        <taxon>Bacteria</taxon>
        <taxon>Pseudomonadati</taxon>
        <taxon>Acidobacteriota</taxon>
        <taxon>Terriglobia</taxon>
        <taxon>Terriglobales</taxon>
        <taxon>Acidobacteriaceae</taxon>
        <taxon>Granulicella</taxon>
    </lineage>
</organism>
<dbReference type="InterPro" id="IPR019897">
    <property type="entry name" value="RidA_CS"/>
</dbReference>
<dbReference type="Gene3D" id="3.30.1330.40">
    <property type="entry name" value="RutC-like"/>
    <property type="match status" value="1"/>
</dbReference>
<dbReference type="InterPro" id="IPR035959">
    <property type="entry name" value="RutC-like_sf"/>
</dbReference>
<dbReference type="PANTHER" id="PTHR11803">
    <property type="entry name" value="2-IMINOBUTANOATE/2-IMINOPROPANOATE DEAMINASE RIDA"/>
    <property type="match status" value="1"/>
</dbReference>
<evidence type="ECO:0000313" key="3">
    <source>
        <dbReference type="Proteomes" id="UP000289437"/>
    </source>
</evidence>
<dbReference type="Pfam" id="PF01042">
    <property type="entry name" value="Ribonuc_L-PSP"/>
    <property type="match status" value="1"/>
</dbReference>
<dbReference type="CDD" id="cd00448">
    <property type="entry name" value="YjgF_YER057c_UK114_family"/>
    <property type="match status" value="1"/>
</dbReference>
<dbReference type="NCBIfam" id="TIGR00004">
    <property type="entry name" value="Rid family detoxifying hydrolase"/>
    <property type="match status" value="1"/>
</dbReference>
<dbReference type="PANTHER" id="PTHR11803:SF39">
    <property type="entry name" value="2-IMINOBUTANOATE_2-IMINOPROPANOATE DEAMINASE"/>
    <property type="match status" value="1"/>
</dbReference>
<dbReference type="GO" id="GO:0005829">
    <property type="term" value="C:cytosol"/>
    <property type="evidence" value="ECO:0007669"/>
    <property type="project" value="TreeGrafter"/>
</dbReference>
<evidence type="ECO:0000313" key="2">
    <source>
        <dbReference type="EMBL" id="RXH58926.1"/>
    </source>
</evidence>
<dbReference type="AlphaFoldDB" id="A0A4Q0TAX0"/>
<dbReference type="RefSeq" id="WP_128913092.1">
    <property type="nucleotide sequence ID" value="NZ_RDSM01000001.1"/>
</dbReference>
<sequence>MTTQTTTDKNVIATTDAPAAIGPYSQAIRVGDMLFSSGQVGLDPKTGEMVAGGITEQTTRVLENLKAVLAKAGFGLEHVVKTTVFLKQMSDFAAMNAVYATYLAPEGVVAPARSTVQVAGLPKDALVEIEVIAKG</sequence>
<reference evidence="3" key="2">
    <citation type="submission" date="2019-02" db="EMBL/GenBank/DDBJ databases">
        <title>Granulicella sibirica sp. nov., a psychrotolerant acidobacterium isolated from an organic soil layer in forested tundra, West Siberia.</title>
        <authorList>
            <person name="Oshkin I.Y."/>
            <person name="Kulichevskaya I.S."/>
            <person name="Rijpstra W.I.C."/>
            <person name="Sinninghe Damste J.S."/>
            <person name="Rakitin A.L."/>
            <person name="Ravin N.V."/>
            <person name="Dedysh S.N."/>
        </authorList>
    </citation>
    <scope>NUCLEOTIDE SEQUENCE [LARGE SCALE GENOMIC DNA]</scope>
    <source>
        <strain evidence="3">AF10</strain>
    </source>
</reference>
<keyword evidence="3" id="KW-1185">Reference proteome</keyword>
<dbReference type="InterPro" id="IPR006175">
    <property type="entry name" value="YjgF/YER057c/UK114"/>
</dbReference>
<reference evidence="2 3" key="1">
    <citation type="submission" date="2018-11" db="EMBL/GenBank/DDBJ databases">
        <authorList>
            <person name="Mardanov A.V."/>
            <person name="Ravin N.V."/>
            <person name="Dedysh S.N."/>
        </authorList>
    </citation>
    <scope>NUCLEOTIDE SEQUENCE [LARGE SCALE GENOMIC DNA]</scope>
    <source>
        <strain evidence="2 3">AF10</strain>
    </source>
</reference>
<comment type="similarity">
    <text evidence="1">Belongs to the RutC family.</text>
</comment>
<dbReference type="EMBL" id="RDSM01000001">
    <property type="protein sequence ID" value="RXH58926.1"/>
    <property type="molecule type" value="Genomic_DNA"/>
</dbReference>
<dbReference type="GO" id="GO:0019239">
    <property type="term" value="F:deaminase activity"/>
    <property type="evidence" value="ECO:0007669"/>
    <property type="project" value="TreeGrafter"/>
</dbReference>
<comment type="caution">
    <text evidence="2">The sequence shown here is derived from an EMBL/GenBank/DDBJ whole genome shotgun (WGS) entry which is preliminary data.</text>
</comment>
<proteinExistence type="inferred from homology"/>
<gene>
    <name evidence="2" type="ORF">GRAN_2236</name>
</gene>
<evidence type="ECO:0000256" key="1">
    <source>
        <dbReference type="ARBA" id="ARBA00010552"/>
    </source>
</evidence>